<evidence type="ECO:0000313" key="2">
    <source>
        <dbReference type="EMBL" id="QXJ29164.1"/>
    </source>
</evidence>
<dbReference type="OrthoDB" id="37898at2157"/>
<organism evidence="2 3">
    <name type="scientific">Saccharolobus shibatae (strain ATCC 51178 / DSM 5389 / JCM 8931 / NBRC 15437 / B12)</name>
    <name type="common">Sulfolobus shibatae</name>
    <dbReference type="NCBI Taxonomy" id="523848"/>
    <lineage>
        <taxon>Archaea</taxon>
        <taxon>Thermoproteota</taxon>
        <taxon>Thermoprotei</taxon>
        <taxon>Sulfolobales</taxon>
        <taxon>Sulfolobaceae</taxon>
        <taxon>Saccharolobus</taxon>
    </lineage>
</organism>
<dbReference type="Proteomes" id="UP000694018">
    <property type="component" value="Chromosome"/>
</dbReference>
<accession>A0A8F5BPN4</accession>
<name>A0A8F5BPN4_SACSH</name>
<dbReference type="SMART" id="SM00746">
    <property type="entry name" value="TRASH"/>
    <property type="match status" value="1"/>
</dbReference>
<gene>
    <name evidence="2" type="ORF">J5U23_02033</name>
</gene>
<proteinExistence type="predicted"/>
<dbReference type="AlphaFoldDB" id="A0A8F5BPN4"/>
<dbReference type="GeneID" id="65563531"/>
<dbReference type="PANTHER" id="PTHR30388">
    <property type="entry name" value="ALDEHYDE OXIDOREDUCTASE MOLYBDENUM COFACTOR ASSEMBLY PROTEIN"/>
    <property type="match status" value="1"/>
</dbReference>
<dbReference type="InterPro" id="IPR003777">
    <property type="entry name" value="XdhC_CoxI"/>
</dbReference>
<evidence type="ECO:0000259" key="1">
    <source>
        <dbReference type="SMART" id="SM00746"/>
    </source>
</evidence>
<dbReference type="InterPro" id="IPR052698">
    <property type="entry name" value="MoCofactor_Util/Proc"/>
</dbReference>
<evidence type="ECO:0000313" key="3">
    <source>
        <dbReference type="Proteomes" id="UP000694018"/>
    </source>
</evidence>
<protein>
    <recommendedName>
        <fullName evidence="1">TRASH domain-containing protein</fullName>
    </recommendedName>
</protein>
<dbReference type="KEGG" id="sshi:J5U23_02033"/>
<dbReference type="InterPro" id="IPR007029">
    <property type="entry name" value="YHS_dom"/>
</dbReference>
<reference evidence="2" key="1">
    <citation type="journal article" date="2021" name="Environ. Microbiol.">
        <title>New insights into the diversity and evolution of the archaeal mobilome from three complete genomes of Saccharolobus shibatae.</title>
        <authorList>
            <person name="Medvedeva S."/>
            <person name="Brandt D."/>
            <person name="Cvirkaite-Krupovic V."/>
            <person name="Liu Y."/>
            <person name="Severinov K."/>
            <person name="Ishino S."/>
            <person name="Ishino Y."/>
            <person name="Prangishvili D."/>
            <person name="Kalinowski J."/>
            <person name="Krupovic M."/>
        </authorList>
    </citation>
    <scope>NUCLEOTIDE SEQUENCE</scope>
    <source>
        <strain evidence="2">B12</strain>
    </source>
</reference>
<dbReference type="InterPro" id="IPR011017">
    <property type="entry name" value="TRASH_dom"/>
</dbReference>
<dbReference type="RefSeq" id="WP_218258035.1">
    <property type="nucleotide sequence ID" value="NZ_CP077717.1"/>
</dbReference>
<sequence length="294" mass="33176">MMYEEKSNSYFGHSYKFINRVKELIENEEEFAIVEVIKTEGPSSLKPGNKLIVKSDGSFEGWIGGFCTKDDIIRYSLEAIENGQIKYLNLNTCHGGVVYLYIEPVISKKRLILVGNNPITRYIQSLGEMLGFIIIKLESANELANVKITRNTFAVIATMGEKDHEFAESLLNSGIRYIGVVAGKRRGEDLLSYLHNKGYKEESLTRIKVPAGIDIHAISPEEIALSVLAEIVKISNTKEMISKKEESEEIVDPVCGMTVSKSVPYYSTFRGKVYYFCSKYCKDKFDGNPQIYVK</sequence>
<dbReference type="Pfam" id="PF02625">
    <property type="entry name" value="XdhC_CoxI"/>
    <property type="match status" value="1"/>
</dbReference>
<dbReference type="InterPro" id="IPR027051">
    <property type="entry name" value="XdhC_Rossmann_dom"/>
</dbReference>
<dbReference type="Pfam" id="PF13478">
    <property type="entry name" value="XdhC_C"/>
    <property type="match status" value="1"/>
</dbReference>
<feature type="domain" description="TRASH" evidence="1">
    <location>
        <begin position="252"/>
        <end position="289"/>
    </location>
</feature>
<dbReference type="PANTHER" id="PTHR30388:SF6">
    <property type="entry name" value="XANTHINE DEHYDROGENASE SUBUNIT A-RELATED"/>
    <property type="match status" value="1"/>
</dbReference>
<dbReference type="Pfam" id="PF04945">
    <property type="entry name" value="YHS"/>
    <property type="match status" value="1"/>
</dbReference>
<dbReference type="EMBL" id="CP077717">
    <property type="protein sequence ID" value="QXJ29164.1"/>
    <property type="molecule type" value="Genomic_DNA"/>
</dbReference>